<reference evidence="3" key="1">
    <citation type="submission" date="2016-06" db="UniProtKB">
        <authorList>
            <consortium name="WormBaseParasite"/>
        </authorList>
    </citation>
    <scope>IDENTIFICATION</scope>
</reference>
<gene>
    <name evidence="1" type="ORF">SBAD_LOCUS6924</name>
</gene>
<evidence type="ECO:0000313" key="1">
    <source>
        <dbReference type="EMBL" id="VDP11146.1"/>
    </source>
</evidence>
<protein>
    <submittedName>
        <fullName evidence="1 3">Uncharacterized protein</fullName>
    </submittedName>
</protein>
<accession>A0A183ITH7</accession>
<dbReference type="EMBL" id="UZAM01010164">
    <property type="protein sequence ID" value="VDP11146.1"/>
    <property type="molecule type" value="Genomic_DNA"/>
</dbReference>
<dbReference type="WBParaSite" id="SBAD_0000718901-mRNA-1">
    <property type="protein sequence ID" value="SBAD_0000718901-mRNA-1"/>
    <property type="gene ID" value="SBAD_0000718901"/>
</dbReference>
<evidence type="ECO:0000313" key="2">
    <source>
        <dbReference type="Proteomes" id="UP000270296"/>
    </source>
</evidence>
<keyword evidence="2" id="KW-1185">Reference proteome</keyword>
<sequence length="118" mass="12944">MAGHGRMRATVPSSQVSQRLSGACYVAPCRDTSCKKAHRRSVAMTRGHVQSGGTCSCHKNAIRTSLNFLERKMIISRVIAKVGYGKEAALRVSTPPRVAVEVKRDEMRSHVTGMHPRV</sequence>
<proteinExistence type="predicted"/>
<name>A0A183ITH7_9BILA</name>
<dbReference type="Proteomes" id="UP000270296">
    <property type="component" value="Unassembled WGS sequence"/>
</dbReference>
<evidence type="ECO:0000313" key="3">
    <source>
        <dbReference type="WBParaSite" id="SBAD_0000718901-mRNA-1"/>
    </source>
</evidence>
<organism evidence="3">
    <name type="scientific">Soboliphyme baturini</name>
    <dbReference type="NCBI Taxonomy" id="241478"/>
    <lineage>
        <taxon>Eukaryota</taxon>
        <taxon>Metazoa</taxon>
        <taxon>Ecdysozoa</taxon>
        <taxon>Nematoda</taxon>
        <taxon>Enoplea</taxon>
        <taxon>Dorylaimia</taxon>
        <taxon>Dioctophymatida</taxon>
        <taxon>Dioctophymatoidea</taxon>
        <taxon>Soboliphymatidae</taxon>
        <taxon>Soboliphyme</taxon>
    </lineage>
</organism>
<dbReference type="AlphaFoldDB" id="A0A183ITH7"/>
<reference evidence="1" key="2">
    <citation type="submission" date="2018-11" db="EMBL/GenBank/DDBJ databases">
        <authorList>
            <consortium name="Pathogen Informatics"/>
        </authorList>
    </citation>
    <scope>NUCLEOTIDE SEQUENCE [LARGE SCALE GENOMIC DNA]</scope>
</reference>